<keyword evidence="3" id="KW-1185">Reference proteome</keyword>
<feature type="compositionally biased region" description="Acidic residues" evidence="1">
    <location>
        <begin position="264"/>
        <end position="273"/>
    </location>
</feature>
<proteinExistence type="predicted"/>
<dbReference type="EMBL" id="KV417680">
    <property type="protein sequence ID" value="KZP10443.1"/>
    <property type="molecule type" value="Genomic_DNA"/>
</dbReference>
<gene>
    <name evidence="2" type="ORF">FIBSPDRAFT_963150</name>
</gene>
<feature type="region of interest" description="Disordered" evidence="1">
    <location>
        <begin position="264"/>
        <end position="283"/>
    </location>
</feature>
<reference evidence="2 3" key="1">
    <citation type="journal article" date="2016" name="Mol. Biol. Evol.">
        <title>Comparative Genomics of Early-Diverging Mushroom-Forming Fungi Provides Insights into the Origins of Lignocellulose Decay Capabilities.</title>
        <authorList>
            <person name="Nagy L.G."/>
            <person name="Riley R."/>
            <person name="Tritt A."/>
            <person name="Adam C."/>
            <person name="Daum C."/>
            <person name="Floudas D."/>
            <person name="Sun H."/>
            <person name="Yadav J.S."/>
            <person name="Pangilinan J."/>
            <person name="Larsson K.H."/>
            <person name="Matsuura K."/>
            <person name="Barry K."/>
            <person name="Labutti K."/>
            <person name="Kuo R."/>
            <person name="Ohm R.A."/>
            <person name="Bhattacharya S.S."/>
            <person name="Shirouzu T."/>
            <person name="Yoshinaga Y."/>
            <person name="Martin F.M."/>
            <person name="Grigoriev I.V."/>
            <person name="Hibbett D.S."/>
        </authorList>
    </citation>
    <scope>NUCLEOTIDE SEQUENCE [LARGE SCALE GENOMIC DNA]</scope>
    <source>
        <strain evidence="2 3">CBS 109695</strain>
    </source>
</reference>
<dbReference type="OrthoDB" id="3270336at2759"/>
<organism evidence="2 3">
    <name type="scientific">Athelia psychrophila</name>
    <dbReference type="NCBI Taxonomy" id="1759441"/>
    <lineage>
        <taxon>Eukaryota</taxon>
        <taxon>Fungi</taxon>
        <taxon>Dikarya</taxon>
        <taxon>Basidiomycota</taxon>
        <taxon>Agaricomycotina</taxon>
        <taxon>Agaricomycetes</taxon>
        <taxon>Agaricomycetidae</taxon>
        <taxon>Atheliales</taxon>
        <taxon>Atheliaceae</taxon>
        <taxon>Athelia</taxon>
    </lineage>
</organism>
<dbReference type="Proteomes" id="UP000076532">
    <property type="component" value="Unassembled WGS sequence"/>
</dbReference>
<dbReference type="AlphaFoldDB" id="A0A165ZCL5"/>
<sequence length="825" mass="95572">MESPTDAGPQYRATRAIIDEHTWVSPISSTIERVSSSSWTYKNTRYRFAGFSSRGVPEGIDWSVFADWYHLKVHWRGYIPAGVLSEVSWDTVGEHIVYHGGSQRFFLKGGIAKWRAACTNKLLSYTRLMAKFLGLEKDNTPFPSSFEISSLEARCALETDIFGIMAASRAHYLDLVGYYCWIRKAFKSVLNLTYWDNNHPPDPTWIVWENAPAIGYLVDLSADWEIHNLPMWRDHRVPFHYIWSSELASNDRYRYWDPEELGAQDETVGEEDENKTLSSSDPLRQEGWKHDEWLQQSPPLDENEPLGIFGRNLATITDVSYFIQDFEHWIARPIVTEEELRLFEQLFYYEDKFKPSNSRTFYRHRERTTDTTRFIATHFVEPHLQLPQYLRERYKFRYASLQSSPDAGGHVPLLTRLGGAPENRSSPQQATRIVSLNDSEDEYQQRQVARIHNRRRSVSPVAAAASPSSSELAMQGRRGSAHFSPARSINSASSRGSQSRVSLAGNRVIEGQGLLESIIPNEAEGYALDLTEGSRWSLRFIEHAIIRFPVISSEWRIRAWLEHEPYMPITTLLSKAISAHIPFRLEIPETDLQFFRRSAALYSDWERNAHRYYHDIVQERLINYNENGVIYRQEYELSVMELLNRPNAGAFLFEGGLLARIARRYSSQDLVTRALKGPSAAITLHGAGYFTAERATRREHVTDFEKLILIGQSNPTGHKTEAHYVFPPPQVFRERFAKYDGIWNQDCEDWIQQRFARIDENIIEARTIRGWDAELWKWRRHPRFTVAQWATVAEEMITARGASWEGTPIRELFDLAHEENSWSEP</sequence>
<evidence type="ECO:0000313" key="2">
    <source>
        <dbReference type="EMBL" id="KZP10443.1"/>
    </source>
</evidence>
<evidence type="ECO:0000256" key="1">
    <source>
        <dbReference type="SAM" id="MobiDB-lite"/>
    </source>
</evidence>
<feature type="compositionally biased region" description="Polar residues" evidence="1">
    <location>
        <begin position="423"/>
        <end position="437"/>
    </location>
</feature>
<protein>
    <submittedName>
        <fullName evidence="2">Uncharacterized protein</fullName>
    </submittedName>
</protein>
<feature type="compositionally biased region" description="Low complexity" evidence="1">
    <location>
        <begin position="458"/>
        <end position="470"/>
    </location>
</feature>
<feature type="region of interest" description="Disordered" evidence="1">
    <location>
        <begin position="451"/>
        <end position="471"/>
    </location>
</feature>
<feature type="region of interest" description="Disordered" evidence="1">
    <location>
        <begin position="417"/>
        <end position="439"/>
    </location>
</feature>
<evidence type="ECO:0000313" key="3">
    <source>
        <dbReference type="Proteomes" id="UP000076532"/>
    </source>
</evidence>
<accession>A0A165ZCL5</accession>
<name>A0A165ZCL5_9AGAM</name>